<evidence type="ECO:0000256" key="3">
    <source>
        <dbReference type="ARBA" id="ARBA00010895"/>
    </source>
</evidence>
<dbReference type="Pfam" id="PF06413">
    <property type="entry name" value="Neugrin"/>
    <property type="match status" value="1"/>
</dbReference>
<sequence>MICSCRSASLRIFVQSLTPLQLPAATHRLNPSSLAASRQDGLVRSFRTASAACYPRQPPHLVPRHNESQHPQEQDLSGFSTGYGAGSVSYADPEVPVVELDNAQNGGAVFELSQDTIDALSAETGRLSVAPSRGPKTGRNRADSPKYKRNLKEPREQIHTRHIDRKEPSETTYTTKHLDLQSKDREVERESDNRPRKKREPWQIQKEALKEKFPEGWAPRKRLSPDALDGIKALHAQFPDEYTLPVLAAKFEVSPEVIRRILRAKWVPTTEEEERRQGRWFNRGKNIWSQMAELGKKPPAKWRAEGITRDPKWNMKRGPRTEYPYVPKWREDEAKKDKEERESAQRKLGGRLL</sequence>
<evidence type="ECO:0000256" key="6">
    <source>
        <dbReference type="SAM" id="MobiDB-lite"/>
    </source>
</evidence>
<proteinExistence type="inferred from homology"/>
<organism evidence="7 8">
    <name type="scientific">Apiospora saccharicola</name>
    <dbReference type="NCBI Taxonomy" id="335842"/>
    <lineage>
        <taxon>Eukaryota</taxon>
        <taxon>Fungi</taxon>
        <taxon>Dikarya</taxon>
        <taxon>Ascomycota</taxon>
        <taxon>Pezizomycotina</taxon>
        <taxon>Sordariomycetes</taxon>
        <taxon>Xylariomycetidae</taxon>
        <taxon>Amphisphaeriales</taxon>
        <taxon>Apiosporaceae</taxon>
        <taxon>Apiospora</taxon>
    </lineage>
</organism>
<feature type="region of interest" description="Disordered" evidence="6">
    <location>
        <begin position="124"/>
        <end position="205"/>
    </location>
</feature>
<accession>A0ABR1W1R3</accession>
<comment type="function">
    <text evidence="1">Required for respiratory activity and maintenance and expression of the mitochondrial genome.</text>
</comment>
<keyword evidence="5" id="KW-0809">Transit peptide</keyword>
<feature type="compositionally biased region" description="Basic and acidic residues" evidence="6">
    <location>
        <begin position="176"/>
        <end position="194"/>
    </location>
</feature>
<comment type="subcellular location">
    <subcellularLocation>
        <location evidence="2">Mitochondrion</location>
    </subcellularLocation>
</comment>
<comment type="caution">
    <text evidence="7">The sequence shown here is derived from an EMBL/GenBank/DDBJ whole genome shotgun (WGS) entry which is preliminary data.</text>
</comment>
<gene>
    <name evidence="7" type="ORF">PG996_003567</name>
</gene>
<evidence type="ECO:0000256" key="2">
    <source>
        <dbReference type="ARBA" id="ARBA00004173"/>
    </source>
</evidence>
<feature type="region of interest" description="Disordered" evidence="6">
    <location>
        <begin position="57"/>
        <end position="85"/>
    </location>
</feature>
<feature type="compositionally biased region" description="Basic and acidic residues" evidence="6">
    <location>
        <begin position="64"/>
        <end position="73"/>
    </location>
</feature>
<dbReference type="Proteomes" id="UP001446871">
    <property type="component" value="Unassembled WGS sequence"/>
</dbReference>
<feature type="region of interest" description="Disordered" evidence="6">
    <location>
        <begin position="307"/>
        <end position="353"/>
    </location>
</feature>
<dbReference type="InterPro" id="IPR010487">
    <property type="entry name" value="NGRN/Rrg9"/>
</dbReference>
<evidence type="ECO:0000313" key="7">
    <source>
        <dbReference type="EMBL" id="KAK8077397.1"/>
    </source>
</evidence>
<name>A0ABR1W1R3_9PEZI</name>
<comment type="similarity">
    <text evidence="3">Belongs to the RRG9 family.</text>
</comment>
<evidence type="ECO:0000256" key="5">
    <source>
        <dbReference type="ARBA" id="ARBA00022946"/>
    </source>
</evidence>
<dbReference type="EMBL" id="JAQQWM010000002">
    <property type="protein sequence ID" value="KAK8077397.1"/>
    <property type="molecule type" value="Genomic_DNA"/>
</dbReference>
<reference evidence="7 8" key="1">
    <citation type="submission" date="2023-01" db="EMBL/GenBank/DDBJ databases">
        <title>Analysis of 21 Apiospora genomes using comparative genomics revels a genus with tremendous synthesis potential of carbohydrate active enzymes and secondary metabolites.</title>
        <authorList>
            <person name="Sorensen T."/>
        </authorList>
    </citation>
    <scope>NUCLEOTIDE SEQUENCE [LARGE SCALE GENOMIC DNA]</scope>
    <source>
        <strain evidence="7 8">CBS 83171</strain>
    </source>
</reference>
<evidence type="ECO:0000256" key="1">
    <source>
        <dbReference type="ARBA" id="ARBA00003548"/>
    </source>
</evidence>
<evidence type="ECO:0000256" key="4">
    <source>
        <dbReference type="ARBA" id="ARBA00013566"/>
    </source>
</evidence>
<dbReference type="PANTHER" id="PTHR13475:SF3">
    <property type="entry name" value="NEUGRIN"/>
    <property type="match status" value="1"/>
</dbReference>
<feature type="compositionally biased region" description="Basic and acidic residues" evidence="6">
    <location>
        <begin position="140"/>
        <end position="169"/>
    </location>
</feature>
<protein>
    <recommendedName>
        <fullName evidence="4">Required for respiratory growth protein 9, mitochondrial</fullName>
    </recommendedName>
</protein>
<dbReference type="PANTHER" id="PTHR13475">
    <property type="entry name" value="NEUGRIN"/>
    <property type="match status" value="1"/>
</dbReference>
<feature type="compositionally biased region" description="Basic and acidic residues" evidence="6">
    <location>
        <begin position="328"/>
        <end position="345"/>
    </location>
</feature>
<evidence type="ECO:0000313" key="8">
    <source>
        <dbReference type="Proteomes" id="UP001446871"/>
    </source>
</evidence>
<keyword evidence="8" id="KW-1185">Reference proteome</keyword>